<dbReference type="AlphaFoldDB" id="A0A562WIE3"/>
<evidence type="ECO:0000313" key="3">
    <source>
        <dbReference type="Proteomes" id="UP000319728"/>
    </source>
</evidence>
<dbReference type="InterPro" id="IPR036188">
    <property type="entry name" value="FAD/NAD-bd_sf"/>
</dbReference>
<dbReference type="Proteomes" id="UP000319728">
    <property type="component" value="Unassembled WGS sequence"/>
</dbReference>
<sequence length="64" mass="6613">MSSSGHYDVVVVGNGVVGSSIAFELSRRGARVARIGEPNRKYAASTASGAMLGCFGEVRPSSRP</sequence>
<comment type="caution">
    <text evidence="2">The sequence shown here is derived from an EMBL/GenBank/DDBJ whole genome shotgun (WGS) entry which is preliminary data.</text>
</comment>
<feature type="domain" description="FAD dependent oxidoreductase" evidence="1">
    <location>
        <begin position="8"/>
        <end position="52"/>
    </location>
</feature>
<accession>A0A562WIE3</accession>
<dbReference type="Gene3D" id="3.50.50.60">
    <property type="entry name" value="FAD/NAD(P)-binding domain"/>
    <property type="match status" value="1"/>
</dbReference>
<reference evidence="2 3" key="1">
    <citation type="submission" date="2019-07" db="EMBL/GenBank/DDBJ databases">
        <title>R&amp;d 2014.</title>
        <authorList>
            <person name="Klenk H.-P."/>
        </authorList>
    </citation>
    <scope>NUCLEOTIDE SEQUENCE [LARGE SCALE GENOMIC DNA]</scope>
    <source>
        <strain evidence="2 3">DSM 43912</strain>
    </source>
</reference>
<organism evidence="2 3">
    <name type="scientific">Micromonospora sagamiensis</name>
    <dbReference type="NCBI Taxonomy" id="47875"/>
    <lineage>
        <taxon>Bacteria</taxon>
        <taxon>Bacillati</taxon>
        <taxon>Actinomycetota</taxon>
        <taxon>Actinomycetes</taxon>
        <taxon>Micromonosporales</taxon>
        <taxon>Micromonosporaceae</taxon>
        <taxon>Micromonospora</taxon>
    </lineage>
</organism>
<protein>
    <submittedName>
        <fullName evidence="2">FAD dependent oxidoreductase</fullName>
    </submittedName>
</protein>
<evidence type="ECO:0000313" key="2">
    <source>
        <dbReference type="EMBL" id="TWJ29667.1"/>
    </source>
</evidence>
<evidence type="ECO:0000259" key="1">
    <source>
        <dbReference type="Pfam" id="PF01266"/>
    </source>
</evidence>
<keyword evidence="3" id="KW-1185">Reference proteome</keyword>
<proteinExistence type="predicted"/>
<name>A0A562WIE3_9ACTN</name>
<dbReference type="Pfam" id="PF01266">
    <property type="entry name" value="DAO"/>
    <property type="match status" value="1"/>
</dbReference>
<dbReference type="InterPro" id="IPR006076">
    <property type="entry name" value="FAD-dep_OxRdtase"/>
</dbReference>
<dbReference type="SUPFAM" id="SSF51905">
    <property type="entry name" value="FAD/NAD(P)-binding domain"/>
    <property type="match status" value="1"/>
</dbReference>
<dbReference type="EMBL" id="VLLP01000001">
    <property type="protein sequence ID" value="TWJ29667.1"/>
    <property type="molecule type" value="Genomic_DNA"/>
</dbReference>
<dbReference type="RefSeq" id="WP_377464279.1">
    <property type="nucleotide sequence ID" value="NZ_AP023438.1"/>
</dbReference>
<gene>
    <name evidence="2" type="ORF">JD81_03178</name>
</gene>